<accession>A0A7S1FR27</accession>
<dbReference type="EMBL" id="HBFR01013337">
    <property type="protein sequence ID" value="CAD8882487.1"/>
    <property type="molecule type" value="Transcribed_RNA"/>
</dbReference>
<feature type="compositionally biased region" description="Basic and acidic residues" evidence="1">
    <location>
        <begin position="70"/>
        <end position="79"/>
    </location>
</feature>
<organism evidence="3">
    <name type="scientific">Corethron hystrix</name>
    <dbReference type="NCBI Taxonomy" id="216773"/>
    <lineage>
        <taxon>Eukaryota</taxon>
        <taxon>Sar</taxon>
        <taxon>Stramenopiles</taxon>
        <taxon>Ochrophyta</taxon>
        <taxon>Bacillariophyta</taxon>
        <taxon>Coscinodiscophyceae</taxon>
        <taxon>Corethrophycidae</taxon>
        <taxon>Corethrales</taxon>
        <taxon>Corethraceae</taxon>
        <taxon>Corethron</taxon>
    </lineage>
</organism>
<reference evidence="3" key="1">
    <citation type="submission" date="2021-01" db="EMBL/GenBank/DDBJ databases">
        <authorList>
            <person name="Corre E."/>
            <person name="Pelletier E."/>
            <person name="Niang G."/>
            <person name="Scheremetjew M."/>
            <person name="Finn R."/>
            <person name="Kale V."/>
            <person name="Holt S."/>
            <person name="Cochrane G."/>
            <person name="Meng A."/>
            <person name="Brown T."/>
            <person name="Cohen L."/>
        </authorList>
    </citation>
    <scope>NUCLEOTIDE SEQUENCE</scope>
    <source>
        <strain evidence="3">308</strain>
    </source>
</reference>
<feature type="compositionally biased region" description="Basic residues" evidence="1">
    <location>
        <begin position="104"/>
        <end position="116"/>
    </location>
</feature>
<feature type="signal peptide" evidence="2">
    <location>
        <begin position="1"/>
        <end position="29"/>
    </location>
</feature>
<proteinExistence type="predicted"/>
<name>A0A7S1FR27_9STRA</name>
<gene>
    <name evidence="3" type="ORF">CHYS00102_LOCUS9675</name>
</gene>
<sequence>MSRLTLTSSTKLFVAIILLSLITKHQSAAFVPSILRLDVSGSLSFLKATPGIQDDSDGFDNDAEFYRDLRRAKKPETRPAHTARTGQGISGASRGRFSASYERVKRRVSTSKRRTRIGWSSRPLSRKDTRGGRETGRRKLMDCDCASFYAMVHNIHLAAIPIQ</sequence>
<feature type="chain" id="PRO_5031459636" evidence="2">
    <location>
        <begin position="30"/>
        <end position="163"/>
    </location>
</feature>
<evidence type="ECO:0000313" key="3">
    <source>
        <dbReference type="EMBL" id="CAD8882487.1"/>
    </source>
</evidence>
<feature type="compositionally biased region" description="Basic and acidic residues" evidence="1">
    <location>
        <begin position="125"/>
        <end position="135"/>
    </location>
</feature>
<keyword evidence="2" id="KW-0732">Signal</keyword>
<evidence type="ECO:0000256" key="2">
    <source>
        <dbReference type="SAM" id="SignalP"/>
    </source>
</evidence>
<evidence type="ECO:0000256" key="1">
    <source>
        <dbReference type="SAM" id="MobiDB-lite"/>
    </source>
</evidence>
<protein>
    <submittedName>
        <fullName evidence="3">Uncharacterized protein</fullName>
    </submittedName>
</protein>
<dbReference type="AlphaFoldDB" id="A0A7S1FR27"/>
<feature type="region of interest" description="Disordered" evidence="1">
    <location>
        <begin position="70"/>
        <end position="135"/>
    </location>
</feature>